<evidence type="ECO:0000313" key="2">
    <source>
        <dbReference type="EMBL" id="MSA67549.1"/>
    </source>
</evidence>
<name>A0A6A8GL91_9LACO</name>
<accession>A0A6A8GL91</accession>
<feature type="domain" description="Serine aminopeptidase S33" evidence="1">
    <location>
        <begin position="86"/>
        <end position="189"/>
    </location>
</feature>
<organism evidence="2">
    <name type="scientific">Ligilactobacillus ruminis</name>
    <dbReference type="NCBI Taxonomy" id="1623"/>
    <lineage>
        <taxon>Bacteria</taxon>
        <taxon>Bacillati</taxon>
        <taxon>Bacillota</taxon>
        <taxon>Bacilli</taxon>
        <taxon>Lactobacillales</taxon>
        <taxon>Lactobacillaceae</taxon>
        <taxon>Ligilactobacillus</taxon>
    </lineage>
</organism>
<dbReference type="Gene3D" id="3.40.50.1820">
    <property type="entry name" value="alpha/beta hydrolase"/>
    <property type="match status" value="1"/>
</dbReference>
<dbReference type="Pfam" id="PF12146">
    <property type="entry name" value="Hydrolase_4"/>
    <property type="match status" value="1"/>
</dbReference>
<comment type="caution">
    <text evidence="2">The sequence shown here is derived from an EMBL/GenBank/DDBJ whole genome shotgun (WGS) entry which is preliminary data.</text>
</comment>
<dbReference type="EMBL" id="WKOD01000001">
    <property type="protein sequence ID" value="MSA67549.1"/>
    <property type="molecule type" value="Genomic_DNA"/>
</dbReference>
<dbReference type="SUPFAM" id="SSF53474">
    <property type="entry name" value="alpha/beta-Hydrolases"/>
    <property type="match status" value="1"/>
</dbReference>
<dbReference type="RefSeq" id="WP_154236453.1">
    <property type="nucleotide sequence ID" value="NZ_JBDPDF010000015.1"/>
</dbReference>
<dbReference type="InterPro" id="IPR052920">
    <property type="entry name" value="DNA-binding_regulatory"/>
</dbReference>
<sequence>MKKRSILKKIALAVIVVIVAVYAAANAYLINYAFVRPSDGDGNDRPSKVLVKNQKWLSKQRTYLWEQKAVGTDIKLKAVYLPAETKTNKTIIVAHGYHGSSYNMASYIRMFHNQGYNVLSPDDRASGKSGGRFITFGWKDRLDYCRWVKQVIKKNGNDSRIGLFGVSMGGATVMMVSGEKLPKQVKAIVEDCGYSSVYDELSTQLTDQFGLPKEPILSTAALFASPFIGYNFTKEGSSVAQLRKNKRPIFLIHGDSDDFVPTSMLQKNYDAVRSTKEKWVVKNTRHANAYYTHPKEYARKVGKFFGKYLD</sequence>
<dbReference type="AlphaFoldDB" id="A0A6A8GL91"/>
<dbReference type="GO" id="GO:0016787">
    <property type="term" value="F:hydrolase activity"/>
    <property type="evidence" value="ECO:0007669"/>
    <property type="project" value="UniProtKB-KW"/>
</dbReference>
<reference evidence="2" key="1">
    <citation type="journal article" date="2019" name="Nat. Med.">
        <title>A library of human gut bacterial isolates paired with longitudinal multiomics data enables mechanistic microbiome research.</title>
        <authorList>
            <person name="Poyet M."/>
            <person name="Groussin M."/>
            <person name="Gibbons S.M."/>
            <person name="Avila-Pacheco J."/>
            <person name="Jiang X."/>
            <person name="Kearney S.M."/>
            <person name="Perrotta A.R."/>
            <person name="Berdy B."/>
            <person name="Zhao S."/>
            <person name="Lieberman T.D."/>
            <person name="Swanson P.K."/>
            <person name="Smith M."/>
            <person name="Roesemann S."/>
            <person name="Alexander J.E."/>
            <person name="Rich S.A."/>
            <person name="Livny J."/>
            <person name="Vlamakis H."/>
            <person name="Clish C."/>
            <person name="Bullock K."/>
            <person name="Deik A."/>
            <person name="Scott J."/>
            <person name="Pierce K.A."/>
            <person name="Xavier R.J."/>
            <person name="Alm E.J."/>
        </authorList>
    </citation>
    <scope>NUCLEOTIDE SEQUENCE</scope>
    <source>
        <strain evidence="2">BIOML-A18</strain>
    </source>
</reference>
<dbReference type="InterPro" id="IPR022742">
    <property type="entry name" value="Hydrolase_4"/>
</dbReference>
<dbReference type="PANTHER" id="PTHR43358:SF4">
    <property type="entry name" value="ALPHA_BETA HYDROLASE FOLD-1 DOMAIN-CONTAINING PROTEIN"/>
    <property type="match status" value="1"/>
</dbReference>
<gene>
    <name evidence="2" type="ORF">GKC89_00110</name>
</gene>
<dbReference type="InterPro" id="IPR029058">
    <property type="entry name" value="AB_hydrolase_fold"/>
</dbReference>
<protein>
    <submittedName>
        <fullName evidence="2">Alpha/beta fold hydrolase</fullName>
    </submittedName>
</protein>
<keyword evidence="2" id="KW-0378">Hydrolase</keyword>
<proteinExistence type="predicted"/>
<evidence type="ECO:0000259" key="1">
    <source>
        <dbReference type="Pfam" id="PF12146"/>
    </source>
</evidence>
<dbReference type="PANTHER" id="PTHR43358">
    <property type="entry name" value="ALPHA/BETA-HYDROLASE"/>
    <property type="match status" value="1"/>
</dbReference>